<protein>
    <recommendedName>
        <fullName evidence="3">Gamma-glutamylcyclotransferase AIG2-like domain-containing protein</fullName>
    </recommendedName>
</protein>
<evidence type="ECO:0000313" key="2">
    <source>
        <dbReference type="Proteomes" id="UP001165962"/>
    </source>
</evidence>
<evidence type="ECO:0008006" key="3">
    <source>
        <dbReference type="Google" id="ProtNLM"/>
    </source>
</evidence>
<dbReference type="Proteomes" id="UP001165962">
    <property type="component" value="Unassembled WGS sequence"/>
</dbReference>
<evidence type="ECO:0000313" key="1">
    <source>
        <dbReference type="EMBL" id="NHN30341.1"/>
    </source>
</evidence>
<dbReference type="RefSeq" id="WP_166149234.1">
    <property type="nucleotide sequence ID" value="NZ_JAAOIW010000003.1"/>
</dbReference>
<proteinExistence type="predicted"/>
<comment type="caution">
    <text evidence="1">The sequence shown here is derived from an EMBL/GenBank/DDBJ whole genome shotgun (WGS) entry which is preliminary data.</text>
</comment>
<dbReference type="EMBL" id="JAAOIW010000003">
    <property type="protein sequence ID" value="NHN30341.1"/>
    <property type="molecule type" value="Genomic_DNA"/>
</dbReference>
<sequence>MHFFSYGIVANQYNSNVILKRGLTVVSKHAWVKGSLYDTDLGFNVMDFGEDKVDGILFHVDEEAIMTIKGIAQNFQSLKPGLDFVLTPMVVYTETVGYEAYAFINESVEGLLKISSS</sequence>
<accession>A0ABX0J8K4</accession>
<reference evidence="1" key="1">
    <citation type="submission" date="2020-03" db="EMBL/GenBank/DDBJ databases">
        <title>Draft sequencing of Paenibacilllus sp. S3N08.</title>
        <authorList>
            <person name="Kim D.-U."/>
        </authorList>
    </citation>
    <scope>NUCLEOTIDE SEQUENCE</scope>
    <source>
        <strain evidence="1">S3N08</strain>
    </source>
</reference>
<keyword evidence="2" id="KW-1185">Reference proteome</keyword>
<organism evidence="1 2">
    <name type="scientific">Paenibacillus agricola</name>
    <dbReference type="NCBI Taxonomy" id="2716264"/>
    <lineage>
        <taxon>Bacteria</taxon>
        <taxon>Bacillati</taxon>
        <taxon>Bacillota</taxon>
        <taxon>Bacilli</taxon>
        <taxon>Bacillales</taxon>
        <taxon>Paenibacillaceae</taxon>
        <taxon>Paenibacillus</taxon>
    </lineage>
</organism>
<gene>
    <name evidence="1" type="ORF">G9U52_10900</name>
</gene>
<name>A0ABX0J8K4_9BACL</name>